<dbReference type="SUPFAM" id="SSF55103">
    <property type="entry name" value="FAD-linked oxidases, C-terminal domain"/>
    <property type="match status" value="1"/>
</dbReference>
<protein>
    <recommendedName>
        <fullName evidence="7">D-lactate dehydrogenase (cytochrome)</fullName>
        <ecNumber evidence="7">1.1.2.4</ecNumber>
    </recommendedName>
</protein>
<comment type="cofactor">
    <cofactor evidence="1">
        <name>FAD</name>
        <dbReference type="ChEBI" id="CHEBI:57692"/>
    </cofactor>
</comment>
<evidence type="ECO:0000256" key="1">
    <source>
        <dbReference type="ARBA" id="ARBA00001974"/>
    </source>
</evidence>
<name>A0A4S2F1R5_9ACTN</name>
<evidence type="ECO:0000256" key="2">
    <source>
        <dbReference type="ARBA" id="ARBA00008000"/>
    </source>
</evidence>
<dbReference type="InterPro" id="IPR016167">
    <property type="entry name" value="FAD-bd_PCMH_sub1"/>
</dbReference>
<feature type="domain" description="FAD-binding PCMH-type" evidence="8">
    <location>
        <begin position="21"/>
        <end position="259"/>
    </location>
</feature>
<dbReference type="InterPro" id="IPR036318">
    <property type="entry name" value="FAD-bd_PCMH-like_sf"/>
</dbReference>
<dbReference type="PROSITE" id="PS51387">
    <property type="entry name" value="FAD_PCMH"/>
    <property type="match status" value="1"/>
</dbReference>
<evidence type="ECO:0000256" key="7">
    <source>
        <dbReference type="ARBA" id="ARBA00038897"/>
    </source>
</evidence>
<dbReference type="Pfam" id="PF01565">
    <property type="entry name" value="FAD_binding_4"/>
    <property type="match status" value="2"/>
</dbReference>
<dbReference type="PANTHER" id="PTHR11748">
    <property type="entry name" value="D-LACTATE DEHYDROGENASE"/>
    <property type="match status" value="1"/>
</dbReference>
<evidence type="ECO:0000256" key="6">
    <source>
        <dbReference type="ARBA" id="ARBA00023002"/>
    </source>
</evidence>
<evidence type="ECO:0000313" key="9">
    <source>
        <dbReference type="EMBL" id="TGY62685.1"/>
    </source>
</evidence>
<dbReference type="Proteomes" id="UP000310263">
    <property type="component" value="Unassembled WGS sequence"/>
</dbReference>
<evidence type="ECO:0000256" key="5">
    <source>
        <dbReference type="ARBA" id="ARBA00022946"/>
    </source>
</evidence>
<accession>A0A4S2F1R5</accession>
<organism evidence="9 10">
    <name type="scientific">Muricaecibacterium torontonense</name>
    <dbReference type="NCBI Taxonomy" id="3032871"/>
    <lineage>
        <taxon>Bacteria</taxon>
        <taxon>Bacillati</taxon>
        <taxon>Actinomycetota</taxon>
        <taxon>Coriobacteriia</taxon>
        <taxon>Coriobacteriales</taxon>
        <taxon>Atopobiaceae</taxon>
        <taxon>Muricaecibacterium</taxon>
    </lineage>
</organism>
<dbReference type="GO" id="GO:0004458">
    <property type="term" value="F:D-lactate dehydrogenase (cytochrome) activity"/>
    <property type="evidence" value="ECO:0007669"/>
    <property type="project" value="UniProtKB-EC"/>
</dbReference>
<comment type="caution">
    <text evidence="9">The sequence shown here is derived from an EMBL/GenBank/DDBJ whole genome shotgun (WGS) entry which is preliminary data.</text>
</comment>
<keyword evidence="10" id="KW-1185">Reference proteome</keyword>
<proteinExistence type="inferred from homology"/>
<evidence type="ECO:0000259" key="8">
    <source>
        <dbReference type="PROSITE" id="PS51387"/>
    </source>
</evidence>
<dbReference type="InterPro" id="IPR016169">
    <property type="entry name" value="FAD-bd_PCMH_sub2"/>
</dbReference>
<dbReference type="Pfam" id="PF02913">
    <property type="entry name" value="FAD-oxidase_C"/>
    <property type="match status" value="1"/>
</dbReference>
<dbReference type="SUPFAM" id="SSF56176">
    <property type="entry name" value="FAD-binding/transporter-associated domain-like"/>
    <property type="match status" value="1"/>
</dbReference>
<keyword evidence="6" id="KW-0560">Oxidoreductase</keyword>
<dbReference type="EMBL" id="SRYE01000002">
    <property type="protein sequence ID" value="TGY62685.1"/>
    <property type="molecule type" value="Genomic_DNA"/>
</dbReference>
<dbReference type="EC" id="1.1.2.4" evidence="7"/>
<dbReference type="GO" id="GO:0071949">
    <property type="term" value="F:FAD binding"/>
    <property type="evidence" value="ECO:0007669"/>
    <property type="project" value="InterPro"/>
</dbReference>
<dbReference type="Gene3D" id="3.30.465.10">
    <property type="match status" value="1"/>
</dbReference>
<keyword evidence="4" id="KW-0274">FAD</keyword>
<comment type="similarity">
    <text evidence="2">Belongs to the FAD-binding oxidoreductase/transferase type 4 family.</text>
</comment>
<dbReference type="InterPro" id="IPR016166">
    <property type="entry name" value="FAD-bd_PCMH"/>
</dbReference>
<dbReference type="InterPro" id="IPR016164">
    <property type="entry name" value="FAD-linked_Oxase-like_C"/>
</dbReference>
<keyword evidence="3" id="KW-0285">Flavoprotein</keyword>
<dbReference type="Gene3D" id="3.30.43.10">
    <property type="entry name" value="Uridine Diphospho-n-acetylenolpyruvylglucosamine Reductase, domain 2"/>
    <property type="match status" value="1"/>
</dbReference>
<dbReference type="InterPro" id="IPR006094">
    <property type="entry name" value="Oxid_FAD_bind_N"/>
</dbReference>
<dbReference type="GO" id="GO:1903457">
    <property type="term" value="P:lactate catabolic process"/>
    <property type="evidence" value="ECO:0007669"/>
    <property type="project" value="TreeGrafter"/>
</dbReference>
<dbReference type="OrthoDB" id="9811557at2"/>
<dbReference type="InterPro" id="IPR016171">
    <property type="entry name" value="Vanillyl_alc_oxidase_C-sub2"/>
</dbReference>
<dbReference type="InterPro" id="IPR004113">
    <property type="entry name" value="FAD-bd_oxidored_4_C"/>
</dbReference>
<dbReference type="PANTHER" id="PTHR11748:SF111">
    <property type="entry name" value="D-LACTATE DEHYDROGENASE, MITOCHONDRIAL-RELATED"/>
    <property type="match status" value="1"/>
</dbReference>
<sequence length="561" mass="59810">MAALKPMDETLVGYLADESRTHGTAQAIAFPVSEAEVVEVVCQVRREVSGPITVQGARTGLAAGAVPYGGTVLNTSRMNRVTGLMSHGDGSFSVQVQPGVVLQDLRRDLERKSFDTTGWSQDSLDALEAFKAAPAQFFPTDPTETSACLGGMAACNASGARSFRYGPVRPHISGLRLVTATGDVIDLVRGQVQAQDGILALPTQSGATLEIPVPTYEMPRAKCASGYFASPAMDAVDLIIGSDGTLGVITQLTCDLLPVPALTWGVNCFFSAEDAALSFVELLQEAAAAPAYVPAAEKPVALEAGPSVLKDTIVALEYFDGDALDILRAQRAQDPAFSSLPELLCQERVCVYCELAASDHDQMVEAVAKISEAMESVGAQPDLSWAGTMAADRERQRFFRHAVPESVNMLIDSYRAKDPAVTKVGSDMSVPRGKLRQVMELYRSTIQASGLQSAAWGHIGDNHLHVNLLPHNEAQWHQAKDLLALWAKEVSAMGGAVSAEHGVGKIKRDFLMPMYGLEGVRAMARTKLALDPEGLFGQGTLFSLELLQEEAALQGVPPKGC</sequence>
<keyword evidence="5" id="KW-0809">Transit peptide</keyword>
<dbReference type="RefSeq" id="WP_136012413.1">
    <property type="nucleotide sequence ID" value="NZ_SRYE01000002.1"/>
</dbReference>
<evidence type="ECO:0000256" key="4">
    <source>
        <dbReference type="ARBA" id="ARBA00022827"/>
    </source>
</evidence>
<reference evidence="9 10" key="1">
    <citation type="submission" date="2019-04" db="EMBL/GenBank/DDBJ databases">
        <title>Microbes associate with the intestines of laboratory mice.</title>
        <authorList>
            <person name="Navarre W."/>
            <person name="Wong E."/>
            <person name="Huang K."/>
            <person name="Tropini C."/>
            <person name="Ng K."/>
            <person name="Yu B."/>
        </authorList>
    </citation>
    <scope>NUCLEOTIDE SEQUENCE [LARGE SCALE GENOMIC DNA]</scope>
    <source>
        <strain evidence="9 10">NM07_P-09</strain>
    </source>
</reference>
<evidence type="ECO:0000256" key="3">
    <source>
        <dbReference type="ARBA" id="ARBA00022630"/>
    </source>
</evidence>
<dbReference type="GO" id="GO:0008720">
    <property type="term" value="F:D-lactate dehydrogenase (NAD+) activity"/>
    <property type="evidence" value="ECO:0007669"/>
    <property type="project" value="TreeGrafter"/>
</dbReference>
<dbReference type="AlphaFoldDB" id="A0A4S2F1R5"/>
<dbReference type="Gene3D" id="1.10.45.10">
    <property type="entry name" value="Vanillyl-alcohol Oxidase, Chain A, domain 4"/>
    <property type="match status" value="1"/>
</dbReference>
<evidence type="ECO:0000313" key="10">
    <source>
        <dbReference type="Proteomes" id="UP000310263"/>
    </source>
</evidence>
<dbReference type="Gene3D" id="3.30.70.2740">
    <property type="match status" value="1"/>
</dbReference>
<gene>
    <name evidence="9" type="ORF">E5334_04590</name>
</gene>